<protein>
    <submittedName>
        <fullName evidence="1">Gtpase sar1 related small g protein</fullName>
    </submittedName>
</protein>
<name>T0L6Z6_9MICR</name>
<evidence type="ECO:0000313" key="1">
    <source>
        <dbReference type="EMBL" id="EQB60289.1"/>
    </source>
</evidence>
<gene>
    <name evidence="1" type="ORF">NAPIS_ORF02144</name>
</gene>
<dbReference type="EMBL" id="KE647311">
    <property type="protein sequence ID" value="EQB60289.1"/>
    <property type="molecule type" value="Genomic_DNA"/>
</dbReference>
<evidence type="ECO:0000313" key="2">
    <source>
        <dbReference type="Proteomes" id="UP000053780"/>
    </source>
</evidence>
<accession>T0L6Z6</accession>
<sequence>MYNTISDKEEIFLVLNYILETNPRFGNKDIVYNICKKYITISGCKNETLKVIKKFYTYFNKYKVSTELLPLICTYLADEKIQSFTFCLIEDILKDLKCHKEKIISKEWSLDSFKDYFYNKNKSNENIKACENLDDEWDEEW</sequence>
<dbReference type="AlphaFoldDB" id="T0L6Z6"/>
<reference evidence="1 2" key="1">
    <citation type="journal article" date="2013" name="BMC Genomics">
        <title>Genome sequencing and comparative genomics of honey bee microsporidia, Nosema apis reveal novel insights into host-parasite interactions.</title>
        <authorList>
            <person name="Chen Yp."/>
            <person name="Pettis J.S."/>
            <person name="Zhao Y."/>
            <person name="Liu X."/>
            <person name="Tallon L.J."/>
            <person name="Sadzewicz L.D."/>
            <person name="Li R."/>
            <person name="Zheng H."/>
            <person name="Huang S."/>
            <person name="Zhang X."/>
            <person name="Hamilton M.C."/>
            <person name="Pernal S.F."/>
            <person name="Melathopoulos A.P."/>
            <person name="Yan X."/>
            <person name="Evans J.D."/>
        </authorList>
    </citation>
    <scope>NUCLEOTIDE SEQUENCE [LARGE SCALE GENOMIC DNA]</scope>
    <source>
        <strain evidence="1 2">BRL 01</strain>
    </source>
</reference>
<dbReference type="HOGENOM" id="CLU_1825817_0_0_1"/>
<dbReference type="VEuPathDB" id="MicrosporidiaDB:NAPIS_ORF02144"/>
<keyword evidence="2" id="KW-1185">Reference proteome</keyword>
<organism evidence="1 2">
    <name type="scientific">Vairimorpha apis BRL 01</name>
    <dbReference type="NCBI Taxonomy" id="1037528"/>
    <lineage>
        <taxon>Eukaryota</taxon>
        <taxon>Fungi</taxon>
        <taxon>Fungi incertae sedis</taxon>
        <taxon>Microsporidia</taxon>
        <taxon>Nosematidae</taxon>
        <taxon>Vairimorpha</taxon>
    </lineage>
</organism>
<proteinExistence type="predicted"/>
<dbReference type="Proteomes" id="UP000053780">
    <property type="component" value="Unassembled WGS sequence"/>
</dbReference>
<dbReference type="OrthoDB" id="447103at2759"/>